<dbReference type="PANTHER" id="PTHR23416">
    <property type="entry name" value="SIALIC ACID SYNTHASE-RELATED"/>
    <property type="match status" value="1"/>
</dbReference>
<evidence type="ECO:0000256" key="3">
    <source>
        <dbReference type="ARBA" id="ARBA00023315"/>
    </source>
</evidence>
<keyword evidence="1 4" id="KW-0808">Transferase</keyword>
<evidence type="ECO:0000256" key="2">
    <source>
        <dbReference type="ARBA" id="ARBA00022737"/>
    </source>
</evidence>
<dbReference type="RefSeq" id="WP_068405442.1">
    <property type="nucleotide sequence ID" value="NZ_CP014504.1"/>
</dbReference>
<dbReference type="Gene3D" id="2.160.10.10">
    <property type="entry name" value="Hexapeptide repeat proteins"/>
    <property type="match status" value="1"/>
</dbReference>
<dbReference type="PANTHER" id="PTHR23416:SF78">
    <property type="entry name" value="LIPOPOLYSACCHARIDE BIOSYNTHESIS O-ACETYL TRANSFERASE WBBJ-RELATED"/>
    <property type="match status" value="1"/>
</dbReference>
<dbReference type="CDD" id="cd04647">
    <property type="entry name" value="LbH_MAT_like"/>
    <property type="match status" value="1"/>
</dbReference>
<dbReference type="Pfam" id="PF00132">
    <property type="entry name" value="Hexapep"/>
    <property type="match status" value="1"/>
</dbReference>
<sequence length="204" mass="22533">MISRYGVKGTIELLISLIYTKLFHSKSRIIRLPFDIRNKKYIDLGERLTTGAGCRLEAFPLDNKITLHIGKDVQINDYVHITAMEEVRIGNNVLLASKIYISDCSHGSYAGNEDDSSPEVPPVQRKLVAKPVIIEDNVWLGEFVSVLPGVTIGKGTIVGANSVVTKSLPPFVIAVGTPAIPIKRFNVETERWEKTNPDGSFITN</sequence>
<dbReference type="AlphaFoldDB" id="A0A127VJ91"/>
<keyword evidence="5" id="KW-1185">Reference proteome</keyword>
<dbReference type="EMBL" id="CP014504">
    <property type="protein sequence ID" value="AMQ01385.1"/>
    <property type="molecule type" value="Genomic_DNA"/>
</dbReference>
<gene>
    <name evidence="4" type="ORF">AY601_4547</name>
</gene>
<accession>A0A127VJ91</accession>
<dbReference type="PATRIC" id="fig|188932.3.peg.4715"/>
<name>A0A127VJ91_9SPHI</name>
<dbReference type="InterPro" id="IPR001451">
    <property type="entry name" value="Hexapep"/>
</dbReference>
<dbReference type="GO" id="GO:0016746">
    <property type="term" value="F:acyltransferase activity"/>
    <property type="evidence" value="ECO:0007669"/>
    <property type="project" value="UniProtKB-KW"/>
</dbReference>
<protein>
    <submittedName>
        <fullName evidence="4">Acetyltransferase</fullName>
    </submittedName>
</protein>
<keyword evidence="2" id="KW-0677">Repeat</keyword>
<proteinExistence type="predicted"/>
<dbReference type="SUPFAM" id="SSF51161">
    <property type="entry name" value="Trimeric LpxA-like enzymes"/>
    <property type="match status" value="1"/>
</dbReference>
<evidence type="ECO:0000313" key="5">
    <source>
        <dbReference type="Proteomes" id="UP000071561"/>
    </source>
</evidence>
<dbReference type="InterPro" id="IPR051159">
    <property type="entry name" value="Hexapeptide_acetyltransf"/>
</dbReference>
<organism evidence="4 5">
    <name type="scientific">Pedobacter cryoconitis</name>
    <dbReference type="NCBI Taxonomy" id="188932"/>
    <lineage>
        <taxon>Bacteria</taxon>
        <taxon>Pseudomonadati</taxon>
        <taxon>Bacteroidota</taxon>
        <taxon>Sphingobacteriia</taxon>
        <taxon>Sphingobacteriales</taxon>
        <taxon>Sphingobacteriaceae</taxon>
        <taxon>Pedobacter</taxon>
    </lineage>
</organism>
<evidence type="ECO:0000313" key="4">
    <source>
        <dbReference type="EMBL" id="AMQ01385.1"/>
    </source>
</evidence>
<dbReference type="PROSITE" id="PS00101">
    <property type="entry name" value="HEXAPEP_TRANSFERASES"/>
    <property type="match status" value="1"/>
</dbReference>
<reference evidence="4 5" key="1">
    <citation type="submission" date="2016-03" db="EMBL/GenBank/DDBJ databases">
        <title>Complete genome sequence of Pedobacter cryoconitis PAMC 27485.</title>
        <authorList>
            <person name="Lee J."/>
            <person name="Kim O.-S."/>
        </authorList>
    </citation>
    <scope>NUCLEOTIDE SEQUENCE [LARGE SCALE GENOMIC DNA]</scope>
    <source>
        <strain evidence="4 5">PAMC 27485</strain>
    </source>
</reference>
<keyword evidence="3" id="KW-0012">Acyltransferase</keyword>
<dbReference type="OrthoDB" id="9801697at2"/>
<evidence type="ECO:0000256" key="1">
    <source>
        <dbReference type="ARBA" id="ARBA00022679"/>
    </source>
</evidence>
<dbReference type="KEGG" id="pcm:AY601_4547"/>
<dbReference type="Proteomes" id="UP000071561">
    <property type="component" value="Chromosome"/>
</dbReference>
<dbReference type="InterPro" id="IPR018357">
    <property type="entry name" value="Hexapep_transf_CS"/>
</dbReference>
<dbReference type="InterPro" id="IPR011004">
    <property type="entry name" value="Trimer_LpxA-like_sf"/>
</dbReference>